<dbReference type="PANTHER" id="PTHR11941:SF75">
    <property type="entry name" value="ENOYL-COA HYDRATASE_ISOMERASE FAMILY PROTEIN"/>
    <property type="match status" value="1"/>
</dbReference>
<dbReference type="InterPro" id="IPR029045">
    <property type="entry name" value="ClpP/crotonase-like_dom_sf"/>
</dbReference>
<dbReference type="RefSeq" id="WP_168538446.1">
    <property type="nucleotide sequence ID" value="NZ_JAAWWP010000005.1"/>
</dbReference>
<dbReference type="EMBL" id="JAAWWP010000005">
    <property type="protein sequence ID" value="NKI41851.1"/>
    <property type="molecule type" value="Genomic_DNA"/>
</dbReference>
<dbReference type="Gene3D" id="3.90.226.10">
    <property type="entry name" value="2-enoyl-CoA Hydratase, Chain A, domain 1"/>
    <property type="match status" value="1"/>
</dbReference>
<evidence type="ECO:0000313" key="2">
    <source>
        <dbReference type="Proteomes" id="UP000772196"/>
    </source>
</evidence>
<accession>A0ABX1H495</accession>
<keyword evidence="2" id="KW-1185">Reference proteome</keyword>
<dbReference type="Proteomes" id="UP000772196">
    <property type="component" value="Unassembled WGS sequence"/>
</dbReference>
<dbReference type="SUPFAM" id="SSF52096">
    <property type="entry name" value="ClpP/crotonase"/>
    <property type="match status" value="1"/>
</dbReference>
<dbReference type="PANTHER" id="PTHR11941">
    <property type="entry name" value="ENOYL-COA HYDRATASE-RELATED"/>
    <property type="match status" value="1"/>
</dbReference>
<reference evidence="1 2" key="1">
    <citation type="submission" date="2020-04" db="EMBL/GenBank/DDBJ databases">
        <title>Phylogenetic Diversity and Antibacterial Activity against Ralstonia solanacearum of Endophytic Actinomycete Isolated from Moss.</title>
        <authorList>
            <person name="Zhuang X."/>
        </authorList>
    </citation>
    <scope>NUCLEOTIDE SEQUENCE [LARGE SCALE GENOMIC DNA]</scope>
    <source>
        <strain evidence="1 2">LD120</strain>
    </source>
</reference>
<dbReference type="CDD" id="cd06558">
    <property type="entry name" value="crotonase-like"/>
    <property type="match status" value="1"/>
</dbReference>
<protein>
    <submittedName>
        <fullName evidence="1">Enoyl-CoA hydratase/isomerase family protein</fullName>
    </submittedName>
</protein>
<comment type="caution">
    <text evidence="1">The sequence shown here is derived from an EMBL/GenBank/DDBJ whole genome shotgun (WGS) entry which is preliminary data.</text>
</comment>
<gene>
    <name evidence="1" type="ORF">HFV08_11490</name>
</gene>
<evidence type="ECO:0000313" key="1">
    <source>
        <dbReference type="EMBL" id="NKI41851.1"/>
    </source>
</evidence>
<proteinExistence type="predicted"/>
<dbReference type="InterPro" id="IPR001753">
    <property type="entry name" value="Enoyl-CoA_hydra/iso"/>
</dbReference>
<organism evidence="1 2">
    <name type="scientific">Streptomyces physcomitrii</name>
    <dbReference type="NCBI Taxonomy" id="2724184"/>
    <lineage>
        <taxon>Bacteria</taxon>
        <taxon>Bacillati</taxon>
        <taxon>Actinomycetota</taxon>
        <taxon>Actinomycetes</taxon>
        <taxon>Kitasatosporales</taxon>
        <taxon>Streptomycetaceae</taxon>
        <taxon>Streptomyces</taxon>
    </lineage>
</organism>
<dbReference type="Pfam" id="PF00378">
    <property type="entry name" value="ECH_1"/>
    <property type="match status" value="1"/>
</dbReference>
<name>A0ABX1H495_9ACTN</name>
<sequence>MPHLRREDEVFVLDLGEPGQRDTENLATTAWLAALHELLDEVEASTGPAALVTTGTGKFYSNGLDRERFGDPAEEFAAYLASYQRLLARFCVLPMPSLAALQGHAFAGGAVLALAHDRRVMRADRGWFCLPEIDLGIPFTPGMAALIQTRLPAPAAFEAMTTGRRYTGPEAVAAGIAETTAAESELLPLAVELVRPLAGKRGPVLGLMKQTLFETAVRELDSESGTNKFLTHRQ</sequence>